<sequence length="107" mass="12117">MSAFRSLSIAARAAPRVQCRIAQRASIHQSAVRLAGKETELNNDKRAENIEKAKQDMHQKRKTGDDHWHEELASESESIMKAEREEAGNVEEHIANLQKEAEKIAKK</sequence>
<feature type="region of interest" description="Disordered" evidence="1">
    <location>
        <begin position="38"/>
        <end position="87"/>
    </location>
</feature>
<organism evidence="2 3">
    <name type="scientific">Delitschia confertaspora ATCC 74209</name>
    <dbReference type="NCBI Taxonomy" id="1513339"/>
    <lineage>
        <taxon>Eukaryota</taxon>
        <taxon>Fungi</taxon>
        <taxon>Dikarya</taxon>
        <taxon>Ascomycota</taxon>
        <taxon>Pezizomycotina</taxon>
        <taxon>Dothideomycetes</taxon>
        <taxon>Pleosporomycetidae</taxon>
        <taxon>Pleosporales</taxon>
        <taxon>Delitschiaceae</taxon>
        <taxon>Delitschia</taxon>
    </lineage>
</organism>
<gene>
    <name evidence="2" type="ORF">GQ43DRAFT_433884</name>
</gene>
<evidence type="ECO:0000256" key="1">
    <source>
        <dbReference type="SAM" id="MobiDB-lite"/>
    </source>
</evidence>
<dbReference type="OrthoDB" id="529205at2759"/>
<keyword evidence="3" id="KW-1185">Reference proteome</keyword>
<dbReference type="AlphaFoldDB" id="A0A9P4JGD1"/>
<proteinExistence type="predicted"/>
<dbReference type="EMBL" id="ML994110">
    <property type="protein sequence ID" value="KAF2198901.1"/>
    <property type="molecule type" value="Genomic_DNA"/>
</dbReference>
<protein>
    <submittedName>
        <fullName evidence="2">Uncharacterized protein</fullName>
    </submittedName>
</protein>
<reference evidence="2" key="1">
    <citation type="journal article" date="2020" name="Stud. Mycol.">
        <title>101 Dothideomycetes genomes: a test case for predicting lifestyles and emergence of pathogens.</title>
        <authorList>
            <person name="Haridas S."/>
            <person name="Albert R."/>
            <person name="Binder M."/>
            <person name="Bloem J."/>
            <person name="Labutti K."/>
            <person name="Salamov A."/>
            <person name="Andreopoulos B."/>
            <person name="Baker S."/>
            <person name="Barry K."/>
            <person name="Bills G."/>
            <person name="Bluhm B."/>
            <person name="Cannon C."/>
            <person name="Castanera R."/>
            <person name="Culley D."/>
            <person name="Daum C."/>
            <person name="Ezra D."/>
            <person name="Gonzalez J."/>
            <person name="Henrissat B."/>
            <person name="Kuo A."/>
            <person name="Liang C."/>
            <person name="Lipzen A."/>
            <person name="Lutzoni F."/>
            <person name="Magnuson J."/>
            <person name="Mondo S."/>
            <person name="Nolan M."/>
            <person name="Ohm R."/>
            <person name="Pangilinan J."/>
            <person name="Park H.-J."/>
            <person name="Ramirez L."/>
            <person name="Alfaro M."/>
            <person name="Sun H."/>
            <person name="Tritt A."/>
            <person name="Yoshinaga Y."/>
            <person name="Zwiers L.-H."/>
            <person name="Turgeon B."/>
            <person name="Goodwin S."/>
            <person name="Spatafora J."/>
            <person name="Crous P."/>
            <person name="Grigoriev I."/>
        </authorList>
    </citation>
    <scope>NUCLEOTIDE SEQUENCE</scope>
    <source>
        <strain evidence="2">ATCC 74209</strain>
    </source>
</reference>
<comment type="caution">
    <text evidence="2">The sequence shown here is derived from an EMBL/GenBank/DDBJ whole genome shotgun (WGS) entry which is preliminary data.</text>
</comment>
<evidence type="ECO:0000313" key="2">
    <source>
        <dbReference type="EMBL" id="KAF2198901.1"/>
    </source>
</evidence>
<name>A0A9P4JGD1_9PLEO</name>
<accession>A0A9P4JGD1</accession>
<dbReference type="Proteomes" id="UP000799536">
    <property type="component" value="Unassembled WGS sequence"/>
</dbReference>
<evidence type="ECO:0000313" key="3">
    <source>
        <dbReference type="Proteomes" id="UP000799536"/>
    </source>
</evidence>